<evidence type="ECO:0000256" key="3">
    <source>
        <dbReference type="ARBA" id="ARBA00011738"/>
    </source>
</evidence>
<feature type="compositionally biased region" description="Low complexity" evidence="9">
    <location>
        <begin position="21"/>
        <end position="38"/>
    </location>
</feature>
<proteinExistence type="inferred from homology"/>
<dbReference type="Pfam" id="PF00155">
    <property type="entry name" value="Aminotran_1_2"/>
    <property type="match status" value="1"/>
</dbReference>
<dbReference type="EC" id="2.6.1.1" evidence="8"/>
<dbReference type="CDD" id="cd00609">
    <property type="entry name" value="AAT_like"/>
    <property type="match status" value="1"/>
</dbReference>
<evidence type="ECO:0000256" key="1">
    <source>
        <dbReference type="ARBA" id="ARBA00001933"/>
    </source>
</evidence>
<dbReference type="InterPro" id="IPR000796">
    <property type="entry name" value="Asp_trans"/>
</dbReference>
<dbReference type="InterPro" id="IPR015422">
    <property type="entry name" value="PyrdxlP-dep_Trfase_small"/>
</dbReference>
<comment type="subunit">
    <text evidence="3 8">Homodimer.</text>
</comment>
<evidence type="ECO:0000256" key="4">
    <source>
        <dbReference type="ARBA" id="ARBA00022576"/>
    </source>
</evidence>
<evidence type="ECO:0000256" key="8">
    <source>
        <dbReference type="RuleBase" id="RU000480"/>
    </source>
</evidence>
<gene>
    <name evidence="11" type="ORF">Rhopal_002565-T1</name>
</gene>
<dbReference type="InterPro" id="IPR019148">
    <property type="entry name" value="Nuclear_protein_DGCR14_ESS-2"/>
</dbReference>
<dbReference type="NCBIfam" id="NF006719">
    <property type="entry name" value="PRK09257.1"/>
    <property type="match status" value="1"/>
</dbReference>
<accession>A0AAV5GHG5</accession>
<dbReference type="PROSITE" id="PS00105">
    <property type="entry name" value="AA_TRANSFER_CLASS_1"/>
    <property type="match status" value="1"/>
</dbReference>
<evidence type="ECO:0000313" key="11">
    <source>
        <dbReference type="EMBL" id="GJN89578.1"/>
    </source>
</evidence>
<dbReference type="GO" id="GO:0030170">
    <property type="term" value="F:pyridoxal phosphate binding"/>
    <property type="evidence" value="ECO:0007669"/>
    <property type="project" value="InterPro"/>
</dbReference>
<keyword evidence="5 8" id="KW-0808">Transferase</keyword>
<comment type="similarity">
    <text evidence="2">Belongs to the class-I pyridoxal-phosphate-dependent aminotransferase family.</text>
</comment>
<reference evidence="11 12" key="1">
    <citation type="submission" date="2021-12" db="EMBL/GenBank/DDBJ databases">
        <title>High titer production of polyol ester of fatty acids by Rhodotorula paludigena BS15 towards product separation-free biomass refinery.</title>
        <authorList>
            <person name="Mano J."/>
            <person name="Ono H."/>
            <person name="Tanaka T."/>
            <person name="Naito K."/>
            <person name="Sushida H."/>
            <person name="Ike M."/>
            <person name="Tokuyasu K."/>
            <person name="Kitaoka M."/>
        </authorList>
    </citation>
    <scope>NUCLEOTIDE SEQUENCE [LARGE SCALE GENOMIC DNA]</scope>
    <source>
        <strain evidence="11 12">BS15</strain>
    </source>
</reference>
<evidence type="ECO:0000313" key="12">
    <source>
        <dbReference type="Proteomes" id="UP001342314"/>
    </source>
</evidence>
<evidence type="ECO:0000256" key="2">
    <source>
        <dbReference type="ARBA" id="ARBA00007441"/>
    </source>
</evidence>
<feature type="compositionally biased region" description="Basic and acidic residues" evidence="9">
    <location>
        <begin position="326"/>
        <end position="347"/>
    </location>
</feature>
<dbReference type="SUPFAM" id="SSF53383">
    <property type="entry name" value="PLP-dependent transferases"/>
    <property type="match status" value="1"/>
</dbReference>
<dbReference type="Pfam" id="PF09751">
    <property type="entry name" value="Es2"/>
    <property type="match status" value="1"/>
</dbReference>
<sequence length="1065" mass="115934">MPYSHADPSPVRTGEWDSPRRSSSARTPAASTAAGTPRESAGQLVRARDTQPALSKLKQEVLPEDEYLAHLSHIIQRDFFPHLATLEHRNDVLDAFASKDPERIDSSVRRLRDLGATPTPRKRARASATPYSSRDAPADPSLTPTYFDRTPLTSFTDTPASSTSRPHRRRAPSPPPAPGAESLSLDAFQARFTSEDNSSFQDLVDADNAARRDKHAWAFSAEQRANARAVRGRQARERLVDVTKRMVESSKDGTVRLLEGPAGRPGEQRLVVDEGVEVGPGETRLIVGRDANERRLITDGRGADRIGDVKGKGKGKEVPERVYERAEQYVDWDKPTADEEQDNRPVEASELQLETTAWPFKTRNSLMFPPDADRSAPSSLTGPPPHNAPSSSSRAKDAPPVLLGEPKGVRYHATRLDSLERGTGGTGSSVGGSQASLSPSRSRIGAAIAGTPYPAPPASQTPRVSGFSFVDALPSVPSSSLPPQALQELMTWGTIEATPVTLRSSDADAGVGPFRVRESDRREELAHRMARRAKRSLADGGTAGIAAAGESTSLRRSALEASVRSTASRGAGGATPGAGGSTPRRAAASDALSPAARSLLGRTQPGRALERGLGRSSEWGEDEERRRVERARQRAREVESRDRLRRERWTLRARTPAAVRSVSVWSNVPAGPPDPILGITEAFKRDTDSKKINLGVGAYRDADGKPYVLPSVLAAEDKVIGERKDKEYLPITGLGEFTKAAAVLAYGEDSKPLKEGRVAITQSLSGTGALRIAGAFLARHYPHSKSIYVPSPTWGNHIPIFRDSGLEVKTYSYYDKKTVGLDFEGLKKDLRAMPDKSIVLLHACAHNPTGIDPTQAQWREISQIVKEKGHFPLIDNAYLGFASGSVDNDAFMLRHFVDEGHQLVLCQSFAKNMGLYGERVGTFSVVCADADEKARVDSQIKILVRPMYSNPPVHGARVASTLLTDPKLNAQWLAEVKGMADRIIDMRSTLYDLLGELGSKKEWGHIKNQIGMFAYLGISPEQVDRLAQEHHVYLTRDGRISVAGITKHNVRHLAQSLHEVTKNDA</sequence>
<evidence type="ECO:0000256" key="5">
    <source>
        <dbReference type="ARBA" id="ARBA00022679"/>
    </source>
</evidence>
<feature type="compositionally biased region" description="Low complexity" evidence="9">
    <location>
        <begin position="581"/>
        <end position="600"/>
    </location>
</feature>
<feature type="compositionally biased region" description="Basic and acidic residues" evidence="9">
    <location>
        <begin position="623"/>
        <end position="637"/>
    </location>
</feature>
<evidence type="ECO:0000259" key="10">
    <source>
        <dbReference type="Pfam" id="PF00155"/>
    </source>
</evidence>
<evidence type="ECO:0000256" key="9">
    <source>
        <dbReference type="SAM" id="MobiDB-lite"/>
    </source>
</evidence>
<dbReference type="FunFam" id="3.40.640.10:FF:000026">
    <property type="entry name" value="Aspartate aminotransferase"/>
    <property type="match status" value="1"/>
</dbReference>
<keyword evidence="4 8" id="KW-0032">Aminotransferase</keyword>
<feature type="compositionally biased region" description="Gly residues" evidence="9">
    <location>
        <begin position="570"/>
        <end position="580"/>
    </location>
</feature>
<feature type="region of interest" description="Disordered" evidence="9">
    <location>
        <begin position="1"/>
        <end position="51"/>
    </location>
</feature>
<evidence type="ECO:0000256" key="7">
    <source>
        <dbReference type="ARBA" id="ARBA00049185"/>
    </source>
</evidence>
<dbReference type="InterPro" id="IPR004839">
    <property type="entry name" value="Aminotransferase_I/II_large"/>
</dbReference>
<protein>
    <recommendedName>
        <fullName evidence="8">Aspartate aminotransferase</fullName>
        <ecNumber evidence="8">2.6.1.1</ecNumber>
    </recommendedName>
</protein>
<dbReference type="AlphaFoldDB" id="A0AAV5GHG5"/>
<keyword evidence="6" id="KW-0663">Pyridoxal phosphate</keyword>
<comment type="cofactor">
    <cofactor evidence="1">
        <name>pyridoxal 5'-phosphate</name>
        <dbReference type="ChEBI" id="CHEBI:597326"/>
    </cofactor>
</comment>
<dbReference type="PANTHER" id="PTHR11879">
    <property type="entry name" value="ASPARTATE AMINOTRANSFERASE"/>
    <property type="match status" value="1"/>
</dbReference>
<dbReference type="InterPro" id="IPR015421">
    <property type="entry name" value="PyrdxlP-dep_Trfase_major"/>
</dbReference>
<dbReference type="PANTHER" id="PTHR11879:SF22">
    <property type="entry name" value="ASPARTATE AMINOTRANSFERASE, MITOCHONDRIAL"/>
    <property type="match status" value="1"/>
</dbReference>
<dbReference type="GO" id="GO:0004069">
    <property type="term" value="F:L-aspartate:2-oxoglutarate aminotransferase activity"/>
    <property type="evidence" value="ECO:0007669"/>
    <property type="project" value="UniProtKB-EC"/>
</dbReference>
<organism evidence="11 12">
    <name type="scientific">Rhodotorula paludigena</name>
    <dbReference type="NCBI Taxonomy" id="86838"/>
    <lineage>
        <taxon>Eukaryota</taxon>
        <taxon>Fungi</taxon>
        <taxon>Dikarya</taxon>
        <taxon>Basidiomycota</taxon>
        <taxon>Pucciniomycotina</taxon>
        <taxon>Microbotryomycetes</taxon>
        <taxon>Sporidiobolales</taxon>
        <taxon>Sporidiobolaceae</taxon>
        <taxon>Rhodotorula</taxon>
    </lineage>
</organism>
<dbReference type="Gene3D" id="3.90.1150.10">
    <property type="entry name" value="Aspartate Aminotransferase, domain 1"/>
    <property type="match status" value="1"/>
</dbReference>
<comment type="caution">
    <text evidence="11">The sequence shown here is derived from an EMBL/GenBank/DDBJ whole genome shotgun (WGS) entry which is preliminary data.</text>
</comment>
<dbReference type="GO" id="GO:0006533">
    <property type="term" value="P:L-aspartate catabolic process"/>
    <property type="evidence" value="ECO:0007669"/>
    <property type="project" value="TreeGrafter"/>
</dbReference>
<dbReference type="PRINTS" id="PR00799">
    <property type="entry name" value="TRANSAMINASE"/>
</dbReference>
<dbReference type="FunFam" id="3.90.1150.10:FF:000001">
    <property type="entry name" value="Aspartate aminotransferase"/>
    <property type="match status" value="1"/>
</dbReference>
<feature type="region of interest" description="Disordered" evidence="9">
    <location>
        <begin position="548"/>
        <end position="637"/>
    </location>
</feature>
<name>A0AAV5GHG5_9BASI</name>
<dbReference type="GO" id="GO:0005739">
    <property type="term" value="C:mitochondrion"/>
    <property type="evidence" value="ECO:0007669"/>
    <property type="project" value="TreeGrafter"/>
</dbReference>
<feature type="region of interest" description="Disordered" evidence="9">
    <location>
        <begin position="107"/>
        <end position="182"/>
    </location>
</feature>
<dbReference type="Proteomes" id="UP001342314">
    <property type="component" value="Unassembled WGS sequence"/>
</dbReference>
<feature type="region of interest" description="Disordered" evidence="9">
    <location>
        <begin position="326"/>
        <end position="440"/>
    </location>
</feature>
<comment type="miscellaneous">
    <text evidence="8">In eukaryotes there are cytoplasmic, mitochondrial and chloroplastic isozymes.</text>
</comment>
<keyword evidence="12" id="KW-1185">Reference proteome</keyword>
<feature type="domain" description="Aminotransferase class I/classII large" evidence="10">
    <location>
        <begin position="690"/>
        <end position="1057"/>
    </location>
</feature>
<dbReference type="InterPro" id="IPR015424">
    <property type="entry name" value="PyrdxlP-dep_Trfase"/>
</dbReference>
<dbReference type="InterPro" id="IPR004838">
    <property type="entry name" value="NHTrfase_class1_PyrdxlP-BS"/>
</dbReference>
<evidence type="ECO:0000256" key="6">
    <source>
        <dbReference type="ARBA" id="ARBA00022898"/>
    </source>
</evidence>
<dbReference type="Gene3D" id="3.40.640.10">
    <property type="entry name" value="Type I PLP-dependent aspartate aminotransferase-like (Major domain)"/>
    <property type="match status" value="1"/>
</dbReference>
<dbReference type="EMBL" id="BQKY01000005">
    <property type="protein sequence ID" value="GJN89578.1"/>
    <property type="molecule type" value="Genomic_DNA"/>
</dbReference>
<comment type="catalytic activity">
    <reaction evidence="7 8">
        <text>L-aspartate + 2-oxoglutarate = oxaloacetate + L-glutamate</text>
        <dbReference type="Rhea" id="RHEA:21824"/>
        <dbReference type="ChEBI" id="CHEBI:16452"/>
        <dbReference type="ChEBI" id="CHEBI:16810"/>
        <dbReference type="ChEBI" id="CHEBI:29985"/>
        <dbReference type="ChEBI" id="CHEBI:29991"/>
        <dbReference type="EC" id="2.6.1.1"/>
    </reaction>
</comment>